<dbReference type="AlphaFoldDB" id="A0A0G4GYJ5"/>
<evidence type="ECO:0000313" key="2">
    <source>
        <dbReference type="Proteomes" id="UP000041254"/>
    </source>
</evidence>
<dbReference type="STRING" id="1169540.A0A0G4GYJ5"/>
<dbReference type="CDD" id="cd05325">
    <property type="entry name" value="carb_red_sniffer_like_SDR_c"/>
    <property type="match status" value="1"/>
</dbReference>
<dbReference type="InParanoid" id="A0A0G4GYJ5"/>
<dbReference type="PANTHER" id="PTHR43544">
    <property type="entry name" value="SHORT-CHAIN DEHYDROGENASE/REDUCTASE"/>
    <property type="match status" value="1"/>
</dbReference>
<reference evidence="1 2" key="1">
    <citation type="submission" date="2014-11" db="EMBL/GenBank/DDBJ databases">
        <authorList>
            <person name="Zhu J."/>
            <person name="Qi W."/>
            <person name="Song R."/>
        </authorList>
    </citation>
    <scope>NUCLEOTIDE SEQUENCE [LARGE SCALE GENOMIC DNA]</scope>
</reference>
<dbReference type="SUPFAM" id="SSF51735">
    <property type="entry name" value="NAD(P)-binding Rossmann-fold domains"/>
    <property type="match status" value="1"/>
</dbReference>
<accession>A0A0G4GYJ5</accession>
<dbReference type="Proteomes" id="UP000041254">
    <property type="component" value="Unassembled WGS sequence"/>
</dbReference>
<dbReference type="OrthoDB" id="409363at2759"/>
<dbReference type="InterPro" id="IPR002347">
    <property type="entry name" value="SDR_fam"/>
</dbReference>
<name>A0A0G4GYJ5_VITBC</name>
<dbReference type="GO" id="GO:0016491">
    <property type="term" value="F:oxidoreductase activity"/>
    <property type="evidence" value="ECO:0007669"/>
    <property type="project" value="TreeGrafter"/>
</dbReference>
<dbReference type="InterPro" id="IPR036291">
    <property type="entry name" value="NAD(P)-bd_dom_sf"/>
</dbReference>
<organism evidence="1 2">
    <name type="scientific">Vitrella brassicaformis (strain CCMP3155)</name>
    <dbReference type="NCBI Taxonomy" id="1169540"/>
    <lineage>
        <taxon>Eukaryota</taxon>
        <taxon>Sar</taxon>
        <taxon>Alveolata</taxon>
        <taxon>Colpodellida</taxon>
        <taxon>Vitrellaceae</taxon>
        <taxon>Vitrella</taxon>
    </lineage>
</organism>
<dbReference type="VEuPathDB" id="CryptoDB:Vbra_19063"/>
<sequence length="323" mass="34935">MICEGQVVRQLVPLLALMSVKTAAASLSAFLPTISHRSAMERSRFMAGVTRRLSSADASTSTGPPPRGTAFVQAGSGGLGIAICKELLRSGYGEVIASHNRPPSAAFQELLDRYGGGEHKRLHQVHLDITDEASIEAASQWVEGSVGAEGLDLVIVASGMLHPSGRGETSISKVTQADLQRTFAVNCVGHALVAKWFSPLLVRRSQRVCAADRPPRLVNISARIGSISDNRLGGWYGYRMSKAALNQLTRTLSVELGKRNVCVFSVHPGTVDTDFSRPYHKNVPEEQLFPADKSASMLVKLMNEASMEQNGRFFAYDGSEIPW</sequence>
<dbReference type="InterPro" id="IPR051468">
    <property type="entry name" value="Fungal_SecMetab_SDRs"/>
</dbReference>
<dbReference type="PRINTS" id="PR00081">
    <property type="entry name" value="GDHRDH"/>
</dbReference>
<gene>
    <name evidence="1" type="ORF">Vbra_19063</name>
</gene>
<dbReference type="OMA" id="HRNVPKD"/>
<keyword evidence="2" id="KW-1185">Reference proteome</keyword>
<dbReference type="Pfam" id="PF00106">
    <property type="entry name" value="adh_short"/>
    <property type="match status" value="1"/>
</dbReference>
<dbReference type="EMBL" id="CDMY01000878">
    <property type="protein sequence ID" value="CEM36097.1"/>
    <property type="molecule type" value="Genomic_DNA"/>
</dbReference>
<dbReference type="PANTHER" id="PTHR43544:SF12">
    <property type="entry name" value="NAD(P)-BINDING ROSSMANN-FOLD SUPERFAMILY PROTEIN"/>
    <property type="match status" value="1"/>
</dbReference>
<evidence type="ECO:0000313" key="1">
    <source>
        <dbReference type="EMBL" id="CEM36097.1"/>
    </source>
</evidence>
<dbReference type="Gene3D" id="3.40.50.720">
    <property type="entry name" value="NAD(P)-binding Rossmann-like Domain"/>
    <property type="match status" value="1"/>
</dbReference>
<dbReference type="GO" id="GO:0005737">
    <property type="term" value="C:cytoplasm"/>
    <property type="evidence" value="ECO:0007669"/>
    <property type="project" value="TreeGrafter"/>
</dbReference>
<proteinExistence type="predicted"/>
<protein>
    <submittedName>
        <fullName evidence="1">Uncharacterized protein</fullName>
    </submittedName>
</protein>
<dbReference type="PhylomeDB" id="A0A0G4GYJ5"/>